<dbReference type="GO" id="GO:0046872">
    <property type="term" value="F:metal ion binding"/>
    <property type="evidence" value="ECO:0007669"/>
    <property type="project" value="InterPro"/>
</dbReference>
<sequence length="99" mass="11356">MKDHSHTNHKNTEQPNKQQLLNRLKRIEGQVRGIHNMVENDRYCVDILNQIAAIQSAMNKVSLALVEDHTNHCVANAIKNGEGEESIEELMEVIKRMIK</sequence>
<dbReference type="Pfam" id="PF02583">
    <property type="entry name" value="Trns_repr_metal"/>
    <property type="match status" value="1"/>
</dbReference>
<dbReference type="OrthoDB" id="9811244at2"/>
<keyword evidence="1" id="KW-0238">DNA-binding</keyword>
<organism evidence="1 2">
    <name type="scientific">Alteribacillus bidgolensis</name>
    <dbReference type="NCBI Taxonomy" id="930129"/>
    <lineage>
        <taxon>Bacteria</taxon>
        <taxon>Bacillati</taxon>
        <taxon>Bacillota</taxon>
        <taxon>Bacilli</taxon>
        <taxon>Bacillales</taxon>
        <taxon>Bacillaceae</taxon>
        <taxon>Alteribacillus</taxon>
    </lineage>
</organism>
<dbReference type="InterPro" id="IPR038390">
    <property type="entry name" value="Metal_Tscrpt_repr_sf"/>
</dbReference>
<dbReference type="GO" id="GO:0045892">
    <property type="term" value="P:negative regulation of DNA-templated transcription"/>
    <property type="evidence" value="ECO:0007669"/>
    <property type="project" value="UniProtKB-ARBA"/>
</dbReference>
<evidence type="ECO:0000313" key="1">
    <source>
        <dbReference type="EMBL" id="SDI60679.1"/>
    </source>
</evidence>
<dbReference type="STRING" id="930129.SAMN05216352_109132"/>
<name>A0A1G8LYA4_9BACI</name>
<evidence type="ECO:0000313" key="2">
    <source>
        <dbReference type="Proteomes" id="UP000199017"/>
    </source>
</evidence>
<dbReference type="Gene3D" id="1.20.58.1000">
    <property type="entry name" value="Metal-sensitive repressor, helix protomer"/>
    <property type="match status" value="1"/>
</dbReference>
<proteinExistence type="predicted"/>
<keyword evidence="2" id="KW-1185">Reference proteome</keyword>
<dbReference type="RefSeq" id="WP_091586489.1">
    <property type="nucleotide sequence ID" value="NZ_FNDU01000009.1"/>
</dbReference>
<dbReference type="PANTHER" id="PTHR33677:SF3">
    <property type="entry name" value="COPPER-SENSING TRANSCRIPTIONAL REPRESSOR RICR"/>
    <property type="match status" value="1"/>
</dbReference>
<dbReference type="Proteomes" id="UP000199017">
    <property type="component" value="Unassembled WGS sequence"/>
</dbReference>
<dbReference type="InterPro" id="IPR003735">
    <property type="entry name" value="Metal_Tscrpt_repr"/>
</dbReference>
<dbReference type="EMBL" id="FNDU01000009">
    <property type="protein sequence ID" value="SDI60679.1"/>
    <property type="molecule type" value="Genomic_DNA"/>
</dbReference>
<dbReference type="CDD" id="cd10148">
    <property type="entry name" value="CsoR-like_DUF156"/>
    <property type="match status" value="1"/>
</dbReference>
<gene>
    <name evidence="1" type="ORF">SAMN05216352_109132</name>
</gene>
<dbReference type="PANTHER" id="PTHR33677">
    <property type="entry name" value="TRANSCRIPTIONAL REPRESSOR FRMR-RELATED"/>
    <property type="match status" value="1"/>
</dbReference>
<dbReference type="GO" id="GO:0003677">
    <property type="term" value="F:DNA binding"/>
    <property type="evidence" value="ECO:0007669"/>
    <property type="project" value="UniProtKB-KW"/>
</dbReference>
<dbReference type="AlphaFoldDB" id="A0A1G8LYA4"/>
<protein>
    <submittedName>
        <fullName evidence="1">DNA-binding transcriptional regulator, FrmR family</fullName>
    </submittedName>
</protein>
<reference evidence="1 2" key="1">
    <citation type="submission" date="2016-10" db="EMBL/GenBank/DDBJ databases">
        <authorList>
            <person name="de Groot N.N."/>
        </authorList>
    </citation>
    <scope>NUCLEOTIDE SEQUENCE [LARGE SCALE GENOMIC DNA]</scope>
    <source>
        <strain evidence="2">P4B,CCM 7963,CECT 7998,DSM 25260,IBRC-M 10614,KCTC 13821</strain>
    </source>
</reference>
<accession>A0A1G8LYA4</accession>